<gene>
    <name evidence="1" type="ORF">LTS18_013925</name>
</gene>
<dbReference type="Proteomes" id="UP001186974">
    <property type="component" value="Unassembled WGS sequence"/>
</dbReference>
<organism evidence="1 2">
    <name type="scientific">Coniosporium uncinatum</name>
    <dbReference type="NCBI Taxonomy" id="93489"/>
    <lineage>
        <taxon>Eukaryota</taxon>
        <taxon>Fungi</taxon>
        <taxon>Dikarya</taxon>
        <taxon>Ascomycota</taxon>
        <taxon>Pezizomycotina</taxon>
        <taxon>Dothideomycetes</taxon>
        <taxon>Dothideomycetes incertae sedis</taxon>
        <taxon>Coniosporium</taxon>
    </lineage>
</organism>
<dbReference type="EMBL" id="JAWDJW010004373">
    <property type="protein sequence ID" value="KAK3076099.1"/>
    <property type="molecule type" value="Genomic_DNA"/>
</dbReference>
<comment type="caution">
    <text evidence="1">The sequence shown here is derived from an EMBL/GenBank/DDBJ whole genome shotgun (WGS) entry which is preliminary data.</text>
</comment>
<reference evidence="1" key="1">
    <citation type="submission" date="2024-09" db="EMBL/GenBank/DDBJ databases">
        <title>Black Yeasts Isolated from many extreme environments.</title>
        <authorList>
            <person name="Coleine C."/>
            <person name="Stajich J.E."/>
            <person name="Selbmann L."/>
        </authorList>
    </citation>
    <scope>NUCLEOTIDE SEQUENCE</scope>
    <source>
        <strain evidence="1">CCFEE 5737</strain>
    </source>
</reference>
<evidence type="ECO:0000313" key="2">
    <source>
        <dbReference type="Proteomes" id="UP001186974"/>
    </source>
</evidence>
<feature type="non-terminal residue" evidence="1">
    <location>
        <position position="247"/>
    </location>
</feature>
<evidence type="ECO:0000313" key="1">
    <source>
        <dbReference type="EMBL" id="KAK3076099.1"/>
    </source>
</evidence>
<name>A0ACC3DHC8_9PEZI</name>
<protein>
    <submittedName>
        <fullName evidence="1">Uncharacterized protein</fullName>
    </submittedName>
</protein>
<sequence length="247" mass="26772">MAAQIALEIGGMNGIRPMVVGDHYKVPTIDGDFMGRAYPRIYLQTPFLFGKSLTPCTQADGNGNTVTVHKASDSQKLEKIHRKAGQELGLFSQMVSPALTVEETKTTGTLGTTSLAWYIGRAVYLAKQEKTDIMEAIIEANPSGRVLYTGKIVAVSREVSSGGYTEGYVRIKPIAGDELEYGEAVRQEPREMVLPFQNEYLYAALVDPSCGNSHKEVMASKAEILCTVPDLISLVGTDGYALGTQDI</sequence>
<proteinExistence type="predicted"/>
<keyword evidence="2" id="KW-1185">Reference proteome</keyword>
<accession>A0ACC3DHC8</accession>